<dbReference type="Proteomes" id="UP000239576">
    <property type="component" value="Unassembled WGS sequence"/>
</dbReference>
<evidence type="ECO:0008006" key="4">
    <source>
        <dbReference type="Google" id="ProtNLM"/>
    </source>
</evidence>
<organism evidence="2 3">
    <name type="scientific">Stenomitos frigidus ULC18</name>
    <dbReference type="NCBI Taxonomy" id="2107698"/>
    <lineage>
        <taxon>Bacteria</taxon>
        <taxon>Bacillati</taxon>
        <taxon>Cyanobacteriota</taxon>
        <taxon>Cyanophyceae</taxon>
        <taxon>Leptolyngbyales</taxon>
        <taxon>Leptolyngbyaceae</taxon>
        <taxon>Stenomitos</taxon>
    </lineage>
</organism>
<dbReference type="OrthoDB" id="569350at2"/>
<reference evidence="3" key="1">
    <citation type="submission" date="2018-02" db="EMBL/GenBank/DDBJ databases">
        <authorList>
            <person name="Moore K."/>
            <person name="Momper L."/>
        </authorList>
    </citation>
    <scope>NUCLEOTIDE SEQUENCE [LARGE SCALE GENOMIC DNA]</scope>
    <source>
        <strain evidence="3">ULC18</strain>
    </source>
</reference>
<keyword evidence="1" id="KW-0175">Coiled coil</keyword>
<sequence>MSLSRSIAASLSPDTRQKLAIEVLAKSQPVSQLAAAHQVSRKFLYEQGQKAKTAMDATFERTSSDDDVLFHLPVTKTWLSQLILGLVLICHSSYRGVVELLRDLFDVSISVGTIHNRLQSAAATASEINQGQDLSGIQVGLHDESFQGSQPVLAGVDAASTYCYLLQGVEHRDGETWGWHLLDVMEQGFQPDFTIADAGAGLRAGQKAVLPDIPCHGDVFHLQQQFETVVNILNRQAAGATSKRLKLEQKLAQAQLKGQNTRSLQGKLNVVHQLEQKLVRLATEVKTLLQWMSHDVLELAGPLLAVRQELFDFIVTELQQRECKAHPQLQTLCKSLHHQRDQVLAFAGLLDQKLAKMALGFDVPLQTVRDVCLLNRKSPTSNPYWERWNQLHAQLSGKFHAVMEAVSAALKQIPRASSLVENLNSRLRDYFFLRRTLGKPYLGLLQFFLNHRCFIRSAVPERVGKSPKQLMTSASHPHWLELLGFQIFRQA</sequence>
<keyword evidence="3" id="KW-1185">Reference proteome</keyword>
<evidence type="ECO:0000313" key="3">
    <source>
        <dbReference type="Proteomes" id="UP000239576"/>
    </source>
</evidence>
<name>A0A2T1EN33_9CYAN</name>
<reference evidence="2 3" key="2">
    <citation type="submission" date="2018-03" db="EMBL/GenBank/DDBJ databases">
        <title>The ancient ancestry and fast evolution of plastids.</title>
        <authorList>
            <person name="Moore K.R."/>
            <person name="Magnabosco C."/>
            <person name="Momper L."/>
            <person name="Gold D.A."/>
            <person name="Bosak T."/>
            <person name="Fournier G.P."/>
        </authorList>
    </citation>
    <scope>NUCLEOTIDE SEQUENCE [LARGE SCALE GENOMIC DNA]</scope>
    <source>
        <strain evidence="2 3">ULC18</strain>
    </source>
</reference>
<evidence type="ECO:0000256" key="1">
    <source>
        <dbReference type="SAM" id="Coils"/>
    </source>
</evidence>
<comment type="caution">
    <text evidence="2">The sequence shown here is derived from an EMBL/GenBank/DDBJ whole genome shotgun (WGS) entry which is preliminary data.</text>
</comment>
<feature type="coiled-coil region" evidence="1">
    <location>
        <begin position="230"/>
        <end position="257"/>
    </location>
</feature>
<protein>
    <recommendedName>
        <fullName evidence="4">Transposase</fullName>
    </recommendedName>
</protein>
<gene>
    <name evidence="2" type="ORF">C7B82_03190</name>
</gene>
<dbReference type="AlphaFoldDB" id="A0A2T1EN33"/>
<dbReference type="RefSeq" id="WP_106254873.1">
    <property type="nucleotide sequence ID" value="NZ_CAWNSW010000037.1"/>
</dbReference>
<proteinExistence type="predicted"/>
<dbReference type="EMBL" id="PVWK01000015">
    <property type="protein sequence ID" value="PSB34113.1"/>
    <property type="molecule type" value="Genomic_DNA"/>
</dbReference>
<accession>A0A2T1EN33</accession>
<evidence type="ECO:0000313" key="2">
    <source>
        <dbReference type="EMBL" id="PSB34113.1"/>
    </source>
</evidence>